<dbReference type="KEGG" id="dpd:Deipe_3940"/>
<proteinExistence type="predicted"/>
<dbReference type="InterPro" id="IPR050678">
    <property type="entry name" value="DNA_Partitioning_ATPase"/>
</dbReference>
<dbReference type="InterPro" id="IPR002586">
    <property type="entry name" value="CobQ/CobB/MinD/ParA_Nub-bd_dom"/>
</dbReference>
<dbReference type="InterPro" id="IPR027417">
    <property type="entry name" value="P-loop_NTPase"/>
</dbReference>
<evidence type="ECO:0000313" key="2">
    <source>
        <dbReference type="EMBL" id="AFZ69349.1"/>
    </source>
</evidence>
<organism evidence="2 3">
    <name type="scientific">Deinococcus peraridilitoris (strain DSM 19664 / LMG 22246 / CIP 109416 / KR-200)</name>
    <dbReference type="NCBI Taxonomy" id="937777"/>
    <lineage>
        <taxon>Bacteria</taxon>
        <taxon>Thermotogati</taxon>
        <taxon>Deinococcota</taxon>
        <taxon>Deinococci</taxon>
        <taxon>Deinococcales</taxon>
        <taxon>Deinococcaceae</taxon>
        <taxon>Deinococcus</taxon>
    </lineage>
</organism>
<dbReference type="Pfam" id="PF01656">
    <property type="entry name" value="CbiA"/>
    <property type="match status" value="1"/>
</dbReference>
<dbReference type="Proteomes" id="UP000010467">
    <property type="component" value="Plasmid pDEIPE01"/>
</dbReference>
<dbReference type="PIRSF" id="PIRSF009320">
    <property type="entry name" value="Nuc_binding_HP_1000"/>
    <property type="match status" value="1"/>
</dbReference>
<name>L0A7C4_DEIPD</name>
<dbReference type="HOGENOM" id="CLU_037612_5_4_0"/>
<dbReference type="AlphaFoldDB" id="L0A7C4"/>
<protein>
    <submittedName>
        <fullName evidence="2">CobQ/CobB/MinD/ParA nucleotide binding domain-containing protein</fullName>
    </submittedName>
</protein>
<reference evidence="3" key="1">
    <citation type="submission" date="2012-03" db="EMBL/GenBank/DDBJ databases">
        <title>Complete sequence of plasmid 1 of Deinococcus peraridilitoris DSM 19664.</title>
        <authorList>
            <person name="Lucas S."/>
            <person name="Copeland A."/>
            <person name="Lapidus A."/>
            <person name="Glavina del Rio T."/>
            <person name="Dalin E."/>
            <person name="Tice H."/>
            <person name="Bruce D."/>
            <person name="Goodwin L."/>
            <person name="Pitluck S."/>
            <person name="Peters L."/>
            <person name="Mikhailova N."/>
            <person name="Lu M."/>
            <person name="Kyrpides N."/>
            <person name="Mavromatis K."/>
            <person name="Ivanova N."/>
            <person name="Brettin T."/>
            <person name="Detter J.C."/>
            <person name="Han C."/>
            <person name="Larimer F."/>
            <person name="Land M."/>
            <person name="Hauser L."/>
            <person name="Markowitz V."/>
            <person name="Cheng J.-F."/>
            <person name="Hugenholtz P."/>
            <person name="Woyke T."/>
            <person name="Wu D."/>
            <person name="Pukall R."/>
            <person name="Steenblock K."/>
            <person name="Brambilla E."/>
            <person name="Klenk H.-P."/>
            <person name="Eisen J.A."/>
        </authorList>
    </citation>
    <scope>NUCLEOTIDE SEQUENCE [LARGE SCALE GENOMIC DNA]</scope>
    <source>
        <strain evidence="3">DSM 19664 / LMG 22246 / CIP 109416 / KR-200</strain>
        <plasmid evidence="3">Plasmid pDEIPE01</plasmid>
    </source>
</reference>
<keyword evidence="2" id="KW-0614">Plasmid</keyword>
<dbReference type="EMBL" id="CP003383">
    <property type="protein sequence ID" value="AFZ69349.1"/>
    <property type="molecule type" value="Genomic_DNA"/>
</dbReference>
<dbReference type="PATRIC" id="fig|937777.3.peg.3956"/>
<dbReference type="CDD" id="cd02042">
    <property type="entry name" value="ParAB_family"/>
    <property type="match status" value="1"/>
</dbReference>
<evidence type="ECO:0000313" key="3">
    <source>
        <dbReference type="Proteomes" id="UP000010467"/>
    </source>
</evidence>
<dbReference type="PANTHER" id="PTHR13696:SF99">
    <property type="entry name" value="COBYRINIC ACID AC-DIAMIDE SYNTHASE"/>
    <property type="match status" value="1"/>
</dbReference>
<feature type="domain" description="CobQ/CobB/MinD/ParA nucleotide binding" evidence="1">
    <location>
        <begin position="9"/>
        <end position="181"/>
    </location>
</feature>
<dbReference type="PANTHER" id="PTHR13696">
    <property type="entry name" value="P-LOOP CONTAINING NUCLEOSIDE TRIPHOSPHATE HYDROLASE"/>
    <property type="match status" value="1"/>
</dbReference>
<accession>L0A7C4</accession>
<geneLocation type="plasmid" evidence="2 3">
    <name>pDEIPE01</name>
</geneLocation>
<dbReference type="SUPFAM" id="SSF52540">
    <property type="entry name" value="P-loop containing nucleoside triphosphate hydrolases"/>
    <property type="match status" value="1"/>
</dbReference>
<keyword evidence="3" id="KW-1185">Reference proteome</keyword>
<gene>
    <name evidence="2" type="ordered locus">Deipe_3940</name>
</gene>
<sequence length="213" mass="23485">MCHNELMVISLTSKKGGCGKTTSAIHLSALLARHGKTLLIDMDDAKHSISWKARGGEQLPFTVTDYGGSLRLARSHEHFVIDQKGGLTGDGIIDAYNDADVLVVPAIVEMMTLESMLQTADAIKTVDPTLAKLRALFVQTTPHNKRLVEEARREIEELGVKTIRQTVRHTEDFKHAVNSGKLASNMGKYGRLGWYDYERVFDELRLAAPAGAL</sequence>
<evidence type="ECO:0000259" key="1">
    <source>
        <dbReference type="Pfam" id="PF01656"/>
    </source>
</evidence>
<dbReference type="Gene3D" id="3.40.50.300">
    <property type="entry name" value="P-loop containing nucleotide triphosphate hydrolases"/>
    <property type="match status" value="1"/>
</dbReference>